<evidence type="ECO:0000313" key="5">
    <source>
        <dbReference type="Proteomes" id="UP000435112"/>
    </source>
</evidence>
<reference evidence="2 5" key="1">
    <citation type="submission" date="2018-09" db="EMBL/GenBank/DDBJ databases">
        <title>Genomic investigation of the strawberry pathogen Phytophthora fragariae indicates pathogenicity is determined by transcriptional variation in three key races.</title>
        <authorList>
            <person name="Adams T.M."/>
            <person name="Armitage A.D."/>
            <person name="Sobczyk M.K."/>
            <person name="Bates H.J."/>
            <person name="Dunwell J.M."/>
            <person name="Nellist C.F."/>
            <person name="Harrison R.J."/>
        </authorList>
    </citation>
    <scope>NUCLEOTIDE SEQUENCE [LARGE SCALE GENOMIC DNA]</scope>
    <source>
        <strain evidence="2 5">SCRP324</strain>
        <strain evidence="3 4">SCRP333</strain>
    </source>
</reference>
<accession>A0A6A3KYE5</accession>
<evidence type="ECO:0000313" key="4">
    <source>
        <dbReference type="Proteomes" id="UP000434957"/>
    </source>
</evidence>
<dbReference type="OrthoDB" id="10394423at2759"/>
<dbReference type="Proteomes" id="UP000435112">
    <property type="component" value="Unassembled WGS sequence"/>
</dbReference>
<dbReference type="AlphaFoldDB" id="A0A6A3KYE5"/>
<feature type="region of interest" description="Disordered" evidence="1">
    <location>
        <begin position="352"/>
        <end position="376"/>
    </location>
</feature>
<keyword evidence="4" id="KW-1185">Reference proteome</keyword>
<protein>
    <recommendedName>
        <fullName evidence="6">OTU domain-containing protein</fullName>
    </recommendedName>
</protein>
<dbReference type="Proteomes" id="UP000434957">
    <property type="component" value="Unassembled WGS sequence"/>
</dbReference>
<evidence type="ECO:0000313" key="2">
    <source>
        <dbReference type="EMBL" id="KAE9008703.1"/>
    </source>
</evidence>
<dbReference type="EMBL" id="QXFU01001173">
    <property type="protein sequence ID" value="KAE9008703.1"/>
    <property type="molecule type" value="Genomic_DNA"/>
</dbReference>
<proteinExistence type="predicted"/>
<evidence type="ECO:0008006" key="6">
    <source>
        <dbReference type="Google" id="ProtNLM"/>
    </source>
</evidence>
<name>A0A6A3KYE5_9STRA</name>
<organism evidence="2 5">
    <name type="scientific">Phytophthora rubi</name>
    <dbReference type="NCBI Taxonomy" id="129364"/>
    <lineage>
        <taxon>Eukaryota</taxon>
        <taxon>Sar</taxon>
        <taxon>Stramenopiles</taxon>
        <taxon>Oomycota</taxon>
        <taxon>Peronosporomycetes</taxon>
        <taxon>Peronosporales</taxon>
        <taxon>Peronosporaceae</taxon>
        <taxon>Phytophthora</taxon>
    </lineage>
</organism>
<dbReference type="EMBL" id="QXFT01001162">
    <property type="protein sequence ID" value="KAE9326886.1"/>
    <property type="molecule type" value="Genomic_DNA"/>
</dbReference>
<comment type="caution">
    <text evidence="2">The sequence shown here is derived from an EMBL/GenBank/DDBJ whole genome shotgun (WGS) entry which is preliminary data.</text>
</comment>
<evidence type="ECO:0000256" key="1">
    <source>
        <dbReference type="SAM" id="MobiDB-lite"/>
    </source>
</evidence>
<evidence type="ECO:0000313" key="3">
    <source>
        <dbReference type="EMBL" id="KAE9326886.1"/>
    </source>
</evidence>
<sequence length="461" mass="51633">MTDDIEMGTGLSADRCVVPSPPLSQDGFVLEKTAPAPGMLQQLPTFLMPFGGTLISVPTNGQCVYAALYATTTSTVETKLQFTSDVVRGANVIKKNVYTLMMTNLANDVACQVVDPCWELSRLYPKDVHVATAALYAHYKQERTRSVNKPIPSTFWAGTEVLRAMAQYLQEPLFVLDVNQTNDAHVQRYYYRDNLLPNGDIHETGCGGAVDDRTAKRMLTAYANLHVLPVFLVLKPQEGKLYGVRHGDLSLKWQAEGDLAFAQDFCTHHDWFNAVLAHMESCQARTDELEVLADSDDSNDYLIRTMVRRNRLDIVHDRLQLPRLDSGVYDIGVLETELPDEESRLQRLADPTENHLSPQQGHVDSVRQQTGKGRAQISTHGRVSAQALQRILNSRTAEPEQMADRSKLRQLHKENDAAVGTWLRLRRQKHLLPHGGGSSTEMAELLTTLLDQRDVLHDLLL</sequence>
<gene>
    <name evidence="2" type="ORF">PR002_g15826</name>
    <name evidence="3" type="ORF">PR003_g16148</name>
</gene>
<feature type="compositionally biased region" description="Polar residues" evidence="1">
    <location>
        <begin position="354"/>
        <end position="376"/>
    </location>
</feature>